<accession>A0ABR4F5G2</accession>
<keyword evidence="4" id="KW-0732">Signal</keyword>
<protein>
    <recommendedName>
        <fullName evidence="5">FAD-binding domain-containing protein</fullName>
    </recommendedName>
</protein>
<keyword evidence="2" id="KW-0274">FAD</keyword>
<proteinExistence type="predicted"/>
<keyword evidence="1" id="KW-0285">Flavoprotein</keyword>
<evidence type="ECO:0000313" key="7">
    <source>
        <dbReference type="Proteomes" id="UP001600888"/>
    </source>
</evidence>
<gene>
    <name evidence="6" type="ORF">FJTKL_01227</name>
</gene>
<dbReference type="InterPro" id="IPR050641">
    <property type="entry name" value="RIFMO-like"/>
</dbReference>
<dbReference type="InterPro" id="IPR002938">
    <property type="entry name" value="FAD-bd"/>
</dbReference>
<dbReference type="Proteomes" id="UP001600888">
    <property type="component" value="Unassembled WGS sequence"/>
</dbReference>
<comment type="caution">
    <text evidence="6">The sequence shown here is derived from an EMBL/GenBank/DDBJ whole genome shotgun (WGS) entry which is preliminary data.</text>
</comment>
<dbReference type="PRINTS" id="PR00420">
    <property type="entry name" value="RNGMNOXGNASE"/>
</dbReference>
<keyword evidence="3" id="KW-0560">Oxidoreductase</keyword>
<reference evidence="6 7" key="1">
    <citation type="submission" date="2024-03" db="EMBL/GenBank/DDBJ databases">
        <title>A high-quality draft genome sequence of Diaporthe vaccinii, a causative agent of upright dieback and viscid rot disease in cranberry plants.</title>
        <authorList>
            <person name="Sarrasin M."/>
            <person name="Lang B.F."/>
            <person name="Burger G."/>
        </authorList>
    </citation>
    <scope>NUCLEOTIDE SEQUENCE [LARGE SCALE GENOMIC DNA]</scope>
    <source>
        <strain evidence="6 7">IS7</strain>
    </source>
</reference>
<dbReference type="Gene3D" id="3.50.50.60">
    <property type="entry name" value="FAD/NAD(P)-binding domain"/>
    <property type="match status" value="1"/>
</dbReference>
<dbReference type="EMBL" id="JBAWTH010000011">
    <property type="protein sequence ID" value="KAL2289949.1"/>
    <property type="molecule type" value="Genomic_DNA"/>
</dbReference>
<evidence type="ECO:0000256" key="2">
    <source>
        <dbReference type="ARBA" id="ARBA00022827"/>
    </source>
</evidence>
<evidence type="ECO:0000256" key="1">
    <source>
        <dbReference type="ARBA" id="ARBA00022630"/>
    </source>
</evidence>
<feature type="domain" description="FAD-binding" evidence="5">
    <location>
        <begin position="28"/>
        <end position="396"/>
    </location>
</feature>
<dbReference type="PANTHER" id="PTHR43004:SF8">
    <property type="entry name" value="FAD-BINDING DOMAIN-CONTAINING PROTEIN-RELATED"/>
    <property type="match status" value="1"/>
</dbReference>
<sequence length="625" mass="69339">MSTSFIAVYLFISCSSLTSAMMSSATDIDFLVVGSGPAGAALGAFLGQNGLKGLVISSAPCTADTPRAHVLNPFGMECLRELGLEDDALSQATRGPAIQAMRWCRSMVGEEYGRLHYWGAHPDTMRDQNIASPCEWTDLPQSYLDPLLVKYASHHGFETRFSTKLIGVKRSSDGAWACEIQDLVSKSTFELRAKYIFGADGARSIVARSLDFEFTKNAGGGVACNVVINADLDHLMHPARQADLHWIMKPDFKTRFGIGPTLRMIRPWKQWMLVAFTPGATEDPFRDLTPKSKELIDFIRELIGDDDVDIEVVRLDPWVLRDSLAIKYSKEQSAFLLGDAAHRHPPAFGLGSNTCIQDAYNLGWKVAYVARGLAGRGLLDSYDAERQPVGANVVRDANYGVELHAGVWEALGMFAPTPEEGMKYINDLSSQTPEGATRRAQLHAALEGMRQEAESLGATMNQWYISNAVYLEDESHPRPPLEGNRLVQIQVSTYPGTRLPHAWLDHWSTRRKKISTQDIAGKGSFCLLTGHGGDAWKRAAGKISQSTGIPINSYGIGFGLDYHDVYRDWYSRREVEDDGCVLVRPDRFVAWRSVKMVPDCESKLSRVLDRILWRDELLVVQNGES</sequence>
<evidence type="ECO:0000259" key="5">
    <source>
        <dbReference type="Pfam" id="PF01494"/>
    </source>
</evidence>
<dbReference type="PANTHER" id="PTHR43004">
    <property type="entry name" value="TRK SYSTEM POTASSIUM UPTAKE PROTEIN"/>
    <property type="match status" value="1"/>
</dbReference>
<organism evidence="6 7">
    <name type="scientific">Diaporthe vaccinii</name>
    <dbReference type="NCBI Taxonomy" id="105482"/>
    <lineage>
        <taxon>Eukaryota</taxon>
        <taxon>Fungi</taxon>
        <taxon>Dikarya</taxon>
        <taxon>Ascomycota</taxon>
        <taxon>Pezizomycotina</taxon>
        <taxon>Sordariomycetes</taxon>
        <taxon>Sordariomycetidae</taxon>
        <taxon>Diaporthales</taxon>
        <taxon>Diaporthaceae</taxon>
        <taxon>Diaporthe</taxon>
        <taxon>Diaporthe eres species complex</taxon>
    </lineage>
</organism>
<evidence type="ECO:0000256" key="4">
    <source>
        <dbReference type="SAM" id="SignalP"/>
    </source>
</evidence>
<feature type="chain" id="PRO_5045988556" description="FAD-binding domain-containing protein" evidence="4">
    <location>
        <begin position="21"/>
        <end position="625"/>
    </location>
</feature>
<name>A0ABR4F5G2_9PEZI</name>
<evidence type="ECO:0000256" key="3">
    <source>
        <dbReference type="ARBA" id="ARBA00023002"/>
    </source>
</evidence>
<dbReference type="Pfam" id="PF21274">
    <property type="entry name" value="Rng_hyd_C"/>
    <property type="match status" value="1"/>
</dbReference>
<dbReference type="SUPFAM" id="SSF51905">
    <property type="entry name" value="FAD/NAD(P)-binding domain"/>
    <property type="match status" value="1"/>
</dbReference>
<dbReference type="Gene3D" id="3.40.30.120">
    <property type="match status" value="1"/>
</dbReference>
<keyword evidence="7" id="KW-1185">Reference proteome</keyword>
<evidence type="ECO:0000313" key="6">
    <source>
        <dbReference type="EMBL" id="KAL2289949.1"/>
    </source>
</evidence>
<feature type="signal peptide" evidence="4">
    <location>
        <begin position="1"/>
        <end position="20"/>
    </location>
</feature>
<dbReference type="Pfam" id="PF01494">
    <property type="entry name" value="FAD_binding_3"/>
    <property type="match status" value="1"/>
</dbReference>
<dbReference type="InterPro" id="IPR036188">
    <property type="entry name" value="FAD/NAD-bd_sf"/>
</dbReference>
<dbReference type="Gene3D" id="3.30.9.10">
    <property type="entry name" value="D-Amino Acid Oxidase, subunit A, domain 2"/>
    <property type="match status" value="1"/>
</dbReference>